<name>M1MBF1_9CLOT</name>
<dbReference type="InterPro" id="IPR001789">
    <property type="entry name" value="Sig_transdc_resp-reg_receiver"/>
</dbReference>
<evidence type="ECO:0000256" key="1">
    <source>
        <dbReference type="ARBA" id="ARBA00018672"/>
    </source>
</evidence>
<dbReference type="SUPFAM" id="SSF52172">
    <property type="entry name" value="CheY-like"/>
    <property type="match status" value="1"/>
</dbReference>
<dbReference type="SUPFAM" id="SSF109604">
    <property type="entry name" value="HD-domain/PDEase-like"/>
    <property type="match status" value="1"/>
</dbReference>
<protein>
    <recommendedName>
        <fullName evidence="1">Stage 0 sporulation protein A homolog</fullName>
    </recommendedName>
</protein>
<dbReference type="KEGG" id="csr:Cspa_c14740"/>
<dbReference type="Gene3D" id="3.40.50.2300">
    <property type="match status" value="1"/>
</dbReference>
<feature type="domain" description="Response regulatory" evidence="4">
    <location>
        <begin position="3"/>
        <end position="118"/>
    </location>
</feature>
<dbReference type="PROSITE" id="PS51832">
    <property type="entry name" value="HD_GYP"/>
    <property type="match status" value="1"/>
</dbReference>
<evidence type="ECO:0000259" key="4">
    <source>
        <dbReference type="PROSITE" id="PS50110"/>
    </source>
</evidence>
<dbReference type="STRING" id="36745.CLSAP_14410"/>
<dbReference type="InterPro" id="IPR052020">
    <property type="entry name" value="Cyclic_di-GMP/3'3'-cGAMP_PDE"/>
</dbReference>
<gene>
    <name evidence="6" type="primary">rpfG3</name>
    <name evidence="6" type="ORF">Cspa_c14740</name>
</gene>
<evidence type="ECO:0000313" key="7">
    <source>
        <dbReference type="Proteomes" id="UP000011728"/>
    </source>
</evidence>
<dbReference type="Pfam" id="PF00072">
    <property type="entry name" value="Response_reg"/>
    <property type="match status" value="1"/>
</dbReference>
<evidence type="ECO:0000256" key="3">
    <source>
        <dbReference type="PROSITE-ProRule" id="PRU00169"/>
    </source>
</evidence>
<dbReference type="PATRIC" id="fig|931276.5.peg.1434"/>
<dbReference type="CDD" id="cd00077">
    <property type="entry name" value="HDc"/>
    <property type="match status" value="1"/>
</dbReference>
<keyword evidence="3" id="KW-0597">Phosphoprotein</keyword>
<dbReference type="GO" id="GO:0000160">
    <property type="term" value="P:phosphorelay signal transduction system"/>
    <property type="evidence" value="ECO:0007669"/>
    <property type="project" value="InterPro"/>
</dbReference>
<dbReference type="eggNOG" id="COG3437">
    <property type="taxonomic scope" value="Bacteria"/>
</dbReference>
<accession>M1MBF1</accession>
<dbReference type="InterPro" id="IPR003607">
    <property type="entry name" value="HD/PDEase_dom"/>
</dbReference>
<comment type="function">
    <text evidence="2">May play the central regulatory role in sporulation. It may be an element of the effector pathway responsible for the activation of sporulation genes in response to nutritional stress. Spo0A may act in concert with spo0H (a sigma factor) to control the expression of some genes that are critical to the sporulation process.</text>
</comment>
<evidence type="ECO:0000256" key="2">
    <source>
        <dbReference type="ARBA" id="ARBA00024867"/>
    </source>
</evidence>
<sequence length="353" mass="40009">MEHILIVDDSVTNLKFSQQVLKPYYKVTLLTSAIQTMKFLLKNTPDLILLDINMPGINGYEVMSTIKSMDRLNKVPVIFLTSSTDIESELKCLKLGAVDFISKPFVPELMLTRINTHLELARYRKELEYLVLKKTQTIENLQDSIVVGLAELVECRNGETGGHIKRTAKYIEILVLAMVDAGLYPDIFTEDYIRNIIRSAPLHDIGKIGISDNILLKTEDYNKNERDYMKQHTILGGAALQKVIDASNEENFLFIAKDMALCHHERWDGTGYPYGLSEYNIPLCARIMAIVDVYDALTSRRVYKKPFNHENAVEIISQGTGTHFEPAIVDVFLSVSDSFLYISQSYIEDLGGK</sequence>
<dbReference type="GO" id="GO:0016787">
    <property type="term" value="F:hydrolase activity"/>
    <property type="evidence" value="ECO:0007669"/>
    <property type="project" value="UniProtKB-KW"/>
</dbReference>
<dbReference type="Pfam" id="PF13487">
    <property type="entry name" value="HD_5"/>
    <property type="match status" value="1"/>
</dbReference>
<dbReference type="SMART" id="SM00471">
    <property type="entry name" value="HDc"/>
    <property type="match status" value="1"/>
</dbReference>
<dbReference type="PANTHER" id="PTHR45228:SF5">
    <property type="entry name" value="CYCLIC DI-GMP PHOSPHODIESTERASE VC_1348-RELATED"/>
    <property type="match status" value="1"/>
</dbReference>
<dbReference type="Proteomes" id="UP000011728">
    <property type="component" value="Chromosome"/>
</dbReference>
<dbReference type="HOGENOM" id="CLU_000445_92_10_9"/>
<keyword evidence="7" id="KW-1185">Reference proteome</keyword>
<dbReference type="Gene3D" id="1.10.3210.10">
    <property type="entry name" value="Hypothetical protein af1432"/>
    <property type="match status" value="1"/>
</dbReference>
<dbReference type="EMBL" id="CP004121">
    <property type="protein sequence ID" value="AGF55244.1"/>
    <property type="molecule type" value="Genomic_DNA"/>
</dbReference>
<reference evidence="6 7" key="1">
    <citation type="submission" date="2013-02" db="EMBL/GenBank/DDBJ databases">
        <title>Genome sequence of Clostridium saccharoperbutylacetonicum N1-4(HMT).</title>
        <authorList>
            <person name="Poehlein A."/>
            <person name="Daniel R."/>
        </authorList>
    </citation>
    <scope>NUCLEOTIDE SEQUENCE [LARGE SCALE GENOMIC DNA]</scope>
    <source>
        <strain evidence="7">N1-4(HMT)</strain>
    </source>
</reference>
<dbReference type="InterPro" id="IPR011006">
    <property type="entry name" value="CheY-like_superfamily"/>
</dbReference>
<dbReference type="PROSITE" id="PS50110">
    <property type="entry name" value="RESPONSE_REGULATORY"/>
    <property type="match status" value="1"/>
</dbReference>
<feature type="modified residue" description="4-aspartylphosphate" evidence="3">
    <location>
        <position position="51"/>
    </location>
</feature>
<dbReference type="AlphaFoldDB" id="M1MBF1"/>
<dbReference type="OrthoDB" id="9804747at2"/>
<keyword evidence="6" id="KW-0378">Hydrolase</keyword>
<dbReference type="RefSeq" id="WP_015391566.1">
    <property type="nucleotide sequence ID" value="NC_020291.1"/>
</dbReference>
<evidence type="ECO:0000313" key="6">
    <source>
        <dbReference type="EMBL" id="AGF55244.1"/>
    </source>
</evidence>
<organism evidence="6 7">
    <name type="scientific">Clostridium saccharoperbutylacetonicum N1-4(HMT)</name>
    <dbReference type="NCBI Taxonomy" id="931276"/>
    <lineage>
        <taxon>Bacteria</taxon>
        <taxon>Bacillati</taxon>
        <taxon>Bacillota</taxon>
        <taxon>Clostridia</taxon>
        <taxon>Eubacteriales</taxon>
        <taxon>Clostridiaceae</taxon>
        <taxon>Clostridium</taxon>
    </lineage>
</organism>
<proteinExistence type="predicted"/>
<dbReference type="InterPro" id="IPR037522">
    <property type="entry name" value="HD_GYP_dom"/>
</dbReference>
<feature type="domain" description="HD-GYP" evidence="5">
    <location>
        <begin position="138"/>
        <end position="348"/>
    </location>
</feature>
<evidence type="ECO:0000259" key="5">
    <source>
        <dbReference type="PROSITE" id="PS51832"/>
    </source>
</evidence>
<dbReference type="PANTHER" id="PTHR45228">
    <property type="entry name" value="CYCLIC DI-GMP PHOSPHODIESTERASE TM_0186-RELATED"/>
    <property type="match status" value="1"/>
</dbReference>
<dbReference type="SMART" id="SM00448">
    <property type="entry name" value="REC"/>
    <property type="match status" value="1"/>
</dbReference>